<evidence type="ECO:0000313" key="3">
    <source>
        <dbReference type="Proteomes" id="UP000599688"/>
    </source>
</evidence>
<feature type="signal peptide" evidence="1">
    <location>
        <begin position="1"/>
        <end position="21"/>
    </location>
</feature>
<dbReference type="AlphaFoldDB" id="A0A916ZS05"/>
<accession>A0A916ZS05</accession>
<organism evidence="2 3">
    <name type="scientific">Psychroflexus salis</name>
    <dbReference type="NCBI Taxonomy" id="1526574"/>
    <lineage>
        <taxon>Bacteria</taxon>
        <taxon>Pseudomonadati</taxon>
        <taxon>Bacteroidota</taxon>
        <taxon>Flavobacteriia</taxon>
        <taxon>Flavobacteriales</taxon>
        <taxon>Flavobacteriaceae</taxon>
        <taxon>Psychroflexus</taxon>
    </lineage>
</organism>
<keyword evidence="3" id="KW-1185">Reference proteome</keyword>
<comment type="caution">
    <text evidence="2">The sequence shown here is derived from an EMBL/GenBank/DDBJ whole genome shotgun (WGS) entry which is preliminary data.</text>
</comment>
<proteinExistence type="predicted"/>
<dbReference type="EMBL" id="BMGL01000005">
    <property type="protein sequence ID" value="GGE11254.1"/>
    <property type="molecule type" value="Genomic_DNA"/>
</dbReference>
<name>A0A916ZS05_9FLAO</name>
<protein>
    <submittedName>
        <fullName evidence="2">Uncharacterized protein</fullName>
    </submittedName>
</protein>
<feature type="chain" id="PRO_5037311599" evidence="1">
    <location>
        <begin position="22"/>
        <end position="164"/>
    </location>
</feature>
<keyword evidence="1" id="KW-0732">Signal</keyword>
<dbReference type="Proteomes" id="UP000599688">
    <property type="component" value="Unassembled WGS sequence"/>
</dbReference>
<evidence type="ECO:0000313" key="2">
    <source>
        <dbReference type="EMBL" id="GGE11254.1"/>
    </source>
</evidence>
<reference evidence="2 3" key="1">
    <citation type="journal article" date="2014" name="Int. J. Syst. Evol. Microbiol.">
        <title>Complete genome sequence of Corynebacterium casei LMG S-19264T (=DSM 44701T), isolated from a smear-ripened cheese.</title>
        <authorList>
            <consortium name="US DOE Joint Genome Institute (JGI-PGF)"/>
            <person name="Walter F."/>
            <person name="Albersmeier A."/>
            <person name="Kalinowski J."/>
            <person name="Ruckert C."/>
        </authorList>
    </citation>
    <scope>NUCLEOTIDE SEQUENCE [LARGE SCALE GENOMIC DNA]</scope>
    <source>
        <strain evidence="2 3">CGMCC 1.12925</strain>
    </source>
</reference>
<gene>
    <name evidence="2" type="ORF">GCM10010831_10920</name>
</gene>
<evidence type="ECO:0000256" key="1">
    <source>
        <dbReference type="SAM" id="SignalP"/>
    </source>
</evidence>
<sequence length="164" mass="19945">MFKKKLVLIFTIALICFKMNAQEGSIRFFDLETKPTISVLYDQTHKRKVKPIFIPNNIYNPLAQRRNINIAKQVEKKENEISYLAQIYQSRINQQQNRISQSNKSNLKTRLDKDDEVRFQLRDTYNYQPYGWENNYYNRSRQWQPTFYQNATYGRFRANRYLSY</sequence>